<gene>
    <name evidence="2" type="ORF">ACFQS1_05550</name>
</gene>
<name>A0ABW2HKM2_9ACTN</name>
<evidence type="ECO:0000313" key="3">
    <source>
        <dbReference type="Proteomes" id="UP001596548"/>
    </source>
</evidence>
<accession>A0ABW2HKM2</accession>
<evidence type="ECO:0000256" key="1">
    <source>
        <dbReference type="SAM" id="MobiDB-lite"/>
    </source>
</evidence>
<evidence type="ECO:0000313" key="2">
    <source>
        <dbReference type="EMBL" id="MFC7273439.1"/>
    </source>
</evidence>
<protein>
    <submittedName>
        <fullName evidence="2">Uncharacterized protein</fullName>
    </submittedName>
</protein>
<dbReference type="Proteomes" id="UP001596548">
    <property type="component" value="Unassembled WGS sequence"/>
</dbReference>
<dbReference type="Gene3D" id="2.120.10.30">
    <property type="entry name" value="TolB, C-terminal domain"/>
    <property type="match status" value="1"/>
</dbReference>
<sequence length="214" mass="22284">MPAEANGGPTGVAAYYVDASTSEAVRVGQDGSHEVLGNNLGGSPGIAVGSDGTVYVARSSDGNVYQMEAGQAAVEIAFSTDIPEALDLAVDDAGTLYVATEEDGVVKRLADGTESVLKSDDISQYSSIAVGQDGVVYVLDRVNGSVNRMDPSGTSSTQVAADPEVNEISYLSIDGQDRLYAGTATGTIYRITQGSARRRWMRSPRPSGPRPTSR</sequence>
<feature type="region of interest" description="Disordered" evidence="1">
    <location>
        <begin position="195"/>
        <end position="214"/>
    </location>
</feature>
<dbReference type="SUPFAM" id="SSF63829">
    <property type="entry name" value="Calcium-dependent phosphotriesterase"/>
    <property type="match status" value="1"/>
</dbReference>
<dbReference type="EMBL" id="JBHTBJ010000002">
    <property type="protein sequence ID" value="MFC7273439.1"/>
    <property type="molecule type" value="Genomic_DNA"/>
</dbReference>
<proteinExistence type="predicted"/>
<dbReference type="Pfam" id="PF20067">
    <property type="entry name" value="SSL_N"/>
    <property type="match status" value="1"/>
</dbReference>
<keyword evidence="3" id="KW-1185">Reference proteome</keyword>
<dbReference type="RefSeq" id="WP_378964965.1">
    <property type="nucleotide sequence ID" value="NZ_JBHTBJ010000002.1"/>
</dbReference>
<reference evidence="3" key="1">
    <citation type="journal article" date="2019" name="Int. J. Syst. Evol. Microbiol.">
        <title>The Global Catalogue of Microorganisms (GCM) 10K type strain sequencing project: providing services to taxonomists for standard genome sequencing and annotation.</title>
        <authorList>
            <consortium name="The Broad Institute Genomics Platform"/>
            <consortium name="The Broad Institute Genome Sequencing Center for Infectious Disease"/>
            <person name="Wu L."/>
            <person name="Ma J."/>
        </authorList>
    </citation>
    <scope>NUCLEOTIDE SEQUENCE [LARGE SCALE GENOMIC DNA]</scope>
    <source>
        <strain evidence="3">XZYJT-10</strain>
    </source>
</reference>
<comment type="caution">
    <text evidence="2">The sequence shown here is derived from an EMBL/GenBank/DDBJ whole genome shotgun (WGS) entry which is preliminary data.</text>
</comment>
<organism evidence="2 3">
    <name type="scientific">Paractinoplanes rhizophilus</name>
    <dbReference type="NCBI Taxonomy" id="1416877"/>
    <lineage>
        <taxon>Bacteria</taxon>
        <taxon>Bacillati</taxon>
        <taxon>Actinomycetota</taxon>
        <taxon>Actinomycetes</taxon>
        <taxon>Micromonosporales</taxon>
        <taxon>Micromonosporaceae</taxon>
        <taxon>Paractinoplanes</taxon>
    </lineage>
</organism>
<dbReference type="InterPro" id="IPR011042">
    <property type="entry name" value="6-blade_b-propeller_TolB-like"/>
</dbReference>